<dbReference type="InterPro" id="IPR024079">
    <property type="entry name" value="MetalloPept_cat_dom_sf"/>
</dbReference>
<dbReference type="Gene3D" id="1.10.472.150">
    <property type="entry name" value="Glucose-regulated metallo-peptidase M90, N-terminal domain"/>
    <property type="match status" value="1"/>
</dbReference>
<gene>
    <name evidence="2" type="ORF">ACFQ2C_05180</name>
</gene>
<dbReference type="CDD" id="cd20169">
    <property type="entry name" value="Peptidase_M90_mtfA"/>
    <property type="match status" value="1"/>
</dbReference>
<keyword evidence="1" id="KW-0472">Membrane</keyword>
<keyword evidence="1" id="KW-0812">Transmembrane</keyword>
<name>A0ABW3RJW5_9SPHI</name>
<organism evidence="2 3">
    <name type="scientific">Sphingobacterium daejeonense</name>
    <dbReference type="NCBI Taxonomy" id="371142"/>
    <lineage>
        <taxon>Bacteria</taxon>
        <taxon>Pseudomonadati</taxon>
        <taxon>Bacteroidota</taxon>
        <taxon>Sphingobacteriia</taxon>
        <taxon>Sphingobacteriales</taxon>
        <taxon>Sphingobacteriaceae</taxon>
        <taxon>Sphingobacterium</taxon>
    </lineage>
</organism>
<dbReference type="SUPFAM" id="SSF55486">
    <property type="entry name" value="Metalloproteases ('zincins'), catalytic domain"/>
    <property type="match status" value="1"/>
</dbReference>
<dbReference type="Proteomes" id="UP001597205">
    <property type="component" value="Unassembled WGS sequence"/>
</dbReference>
<evidence type="ECO:0000313" key="2">
    <source>
        <dbReference type="EMBL" id="MFD1164997.1"/>
    </source>
</evidence>
<sequence length="267" mass="30528">MDAYNITVLIIIFVGGITLGFFVWKKVGNKKIINPEIPDVALIKNVLHEKVSFFNKLDPQQQGTFINRVSYFLHTTKISPEKGAVVNDEHKILIAASATIPLFHFQNWSYENLDEVLVYPGTFNEIYNTEEDKRNILGMVGDGAMLRKMIISLPALMSGFNHNGDYNTAIHEFVHLIDKADGEVDGVPEYLIPKELIQPWLEEMESTIAAIRRDKSDIRDYAATNPAEFLAVVSEYFFQKPKMLKEDHPELYDMLNEIYNGNKDELK</sequence>
<proteinExistence type="predicted"/>
<dbReference type="EMBL" id="JBHTKY010000005">
    <property type="protein sequence ID" value="MFD1164997.1"/>
    <property type="molecule type" value="Genomic_DNA"/>
</dbReference>
<dbReference type="RefSeq" id="WP_380894964.1">
    <property type="nucleotide sequence ID" value="NZ_JBHTKY010000005.1"/>
</dbReference>
<evidence type="ECO:0000256" key="1">
    <source>
        <dbReference type="SAM" id="Phobius"/>
    </source>
</evidence>
<dbReference type="Gene3D" id="3.40.390.10">
    <property type="entry name" value="Collagenase (Catalytic Domain)"/>
    <property type="match status" value="1"/>
</dbReference>
<dbReference type="Pfam" id="PF06167">
    <property type="entry name" value="Peptidase_M90"/>
    <property type="match status" value="1"/>
</dbReference>
<evidence type="ECO:0000313" key="3">
    <source>
        <dbReference type="Proteomes" id="UP001597205"/>
    </source>
</evidence>
<dbReference type="InterPro" id="IPR010384">
    <property type="entry name" value="MtfA_fam"/>
</dbReference>
<keyword evidence="3" id="KW-1185">Reference proteome</keyword>
<dbReference type="InterPro" id="IPR042252">
    <property type="entry name" value="MtfA_N"/>
</dbReference>
<feature type="transmembrane region" description="Helical" evidence="1">
    <location>
        <begin position="6"/>
        <end position="24"/>
    </location>
</feature>
<dbReference type="PANTHER" id="PTHR30164">
    <property type="entry name" value="MTFA PEPTIDASE"/>
    <property type="match status" value="1"/>
</dbReference>
<dbReference type="PANTHER" id="PTHR30164:SF2">
    <property type="entry name" value="PROTEIN MTFA"/>
    <property type="match status" value="1"/>
</dbReference>
<protein>
    <submittedName>
        <fullName evidence="2">Zinc-dependent peptidase</fullName>
    </submittedName>
</protein>
<reference evidence="3" key="1">
    <citation type="journal article" date="2019" name="Int. J. Syst. Evol. Microbiol.">
        <title>The Global Catalogue of Microorganisms (GCM) 10K type strain sequencing project: providing services to taxonomists for standard genome sequencing and annotation.</title>
        <authorList>
            <consortium name="The Broad Institute Genomics Platform"/>
            <consortium name="The Broad Institute Genome Sequencing Center for Infectious Disease"/>
            <person name="Wu L."/>
            <person name="Ma J."/>
        </authorList>
    </citation>
    <scope>NUCLEOTIDE SEQUENCE [LARGE SCALE GENOMIC DNA]</scope>
    <source>
        <strain evidence="3">CCUG 52468</strain>
    </source>
</reference>
<accession>A0ABW3RJW5</accession>
<keyword evidence="1" id="KW-1133">Transmembrane helix</keyword>
<comment type="caution">
    <text evidence="2">The sequence shown here is derived from an EMBL/GenBank/DDBJ whole genome shotgun (WGS) entry which is preliminary data.</text>
</comment>